<name>A0A0G4Q5P3_9GAMM</name>
<dbReference type="Proteomes" id="UP000183920">
    <property type="component" value="Unassembled WGS sequence"/>
</dbReference>
<keyword evidence="1" id="KW-0812">Transmembrane</keyword>
<evidence type="ECO:0000313" key="3">
    <source>
        <dbReference type="Proteomes" id="UP000183920"/>
    </source>
</evidence>
<organism evidence="2 3">
    <name type="scientific">Proteus penneri</name>
    <dbReference type="NCBI Taxonomy" id="102862"/>
    <lineage>
        <taxon>Bacteria</taxon>
        <taxon>Pseudomonadati</taxon>
        <taxon>Pseudomonadota</taxon>
        <taxon>Gammaproteobacteria</taxon>
        <taxon>Enterobacterales</taxon>
        <taxon>Morganellaceae</taxon>
        <taxon>Proteus</taxon>
    </lineage>
</organism>
<sequence>MSNGTSDKIYSDLKLFLKKFIKFALVLIVIIIASGVSYYLYVEHERNQRESQVINKALPFTQSPAPWVFVRDDFGTKKIIKLWMVEDTNNHAIVQVDGKYSVFRTRINSYKNLEFYHEAGDACKFVDVKIEKGKGITSISCDFKDYYGGLVKRN</sequence>
<reference evidence="3" key="1">
    <citation type="submission" date="2015-06" db="EMBL/GenBank/DDBJ databases">
        <authorList>
            <person name="Urmite Genomes"/>
        </authorList>
    </citation>
    <scope>NUCLEOTIDE SEQUENCE [LARGE SCALE GENOMIC DNA]</scope>
    <source>
        <strain evidence="3">CSUR P1867</strain>
    </source>
</reference>
<protein>
    <submittedName>
        <fullName evidence="2">Uncharacterized protein</fullName>
    </submittedName>
</protein>
<feature type="transmembrane region" description="Helical" evidence="1">
    <location>
        <begin position="20"/>
        <end position="41"/>
    </location>
</feature>
<proteinExistence type="predicted"/>
<gene>
    <name evidence="2" type="ORF">BN1804_01370</name>
</gene>
<dbReference type="RefSeq" id="WP_072063453.1">
    <property type="nucleotide sequence ID" value="NZ_CVRY01000002.1"/>
</dbReference>
<evidence type="ECO:0000313" key="2">
    <source>
        <dbReference type="EMBL" id="CRL61223.1"/>
    </source>
</evidence>
<keyword evidence="1" id="KW-0472">Membrane</keyword>
<dbReference type="AlphaFoldDB" id="A0A0G4Q5P3"/>
<evidence type="ECO:0000256" key="1">
    <source>
        <dbReference type="SAM" id="Phobius"/>
    </source>
</evidence>
<dbReference type="EMBL" id="CVRY01000002">
    <property type="protein sequence ID" value="CRL61223.1"/>
    <property type="molecule type" value="Genomic_DNA"/>
</dbReference>
<accession>A0A0G4Q5P3</accession>
<keyword evidence="1" id="KW-1133">Transmembrane helix</keyword>